<proteinExistence type="predicted"/>
<gene>
    <name evidence="1" type="ORF">DDW13_07175</name>
</gene>
<evidence type="ECO:0000313" key="1">
    <source>
        <dbReference type="EMBL" id="PVU74511.1"/>
    </source>
</evidence>
<organism evidence="1 2">
    <name type="scientific">Acidianus hospitalis</name>
    <dbReference type="NCBI Taxonomy" id="563177"/>
    <lineage>
        <taxon>Archaea</taxon>
        <taxon>Thermoproteota</taxon>
        <taxon>Thermoprotei</taxon>
        <taxon>Sulfolobales</taxon>
        <taxon>Sulfolobaceae</taxon>
        <taxon>Acidianus</taxon>
    </lineage>
</organism>
<dbReference type="AlphaFoldDB" id="A0A2T9X386"/>
<sequence length="218" mass="25540">MTKNEIHIAIDEAGNPNDEKPFIISAVLINDINCYLNLYEEAIKDAQRLTGKNIKYFKWSEDSPKQFKLGKDVKGIFVNKVLKNLTGISLIIRKVNETKLSNYSAKIYGEILGLHLRKYVASKNVVVHYDRTPILRESDKQYIIINFPKWTLAKVLRVDFTGHDRCELIHSADYISGIVREHLMRDELKEEYRQKVEEYFNVVIKNFKIKEVNIKDYE</sequence>
<name>A0A2T9X386_9CREN</name>
<dbReference type="Proteomes" id="UP000245638">
    <property type="component" value="Unassembled WGS sequence"/>
</dbReference>
<comment type="caution">
    <text evidence="1">The sequence shown here is derived from an EMBL/GenBank/DDBJ whole genome shotgun (WGS) entry which is preliminary data.</text>
</comment>
<evidence type="ECO:0008006" key="3">
    <source>
        <dbReference type="Google" id="ProtNLM"/>
    </source>
</evidence>
<protein>
    <recommendedName>
        <fullName evidence="3">DUF3800 domain-containing protein</fullName>
    </recommendedName>
</protein>
<dbReference type="EMBL" id="QEFD01000207">
    <property type="protein sequence ID" value="PVU74511.1"/>
    <property type="molecule type" value="Genomic_DNA"/>
</dbReference>
<reference evidence="1 2" key="1">
    <citation type="journal article" date="2015" name="Appl. Environ. Microbiol.">
        <title>Nanoarchaeota, Their Sulfolobales Host, and Nanoarchaeota Virus Distribution across Yellowstone National Park Hot Springs.</title>
        <authorList>
            <person name="Munson-McGee J.H."/>
            <person name="Field E.K."/>
            <person name="Bateson M."/>
            <person name="Rooney C."/>
            <person name="Stepanauskas R."/>
            <person name="Young M.J."/>
        </authorList>
    </citation>
    <scope>NUCLEOTIDE SEQUENCE [LARGE SCALE GENOMIC DNA]</scope>
    <source>
        <strain evidence="1">SCGC AC-742_N10</strain>
    </source>
</reference>
<evidence type="ECO:0000313" key="2">
    <source>
        <dbReference type="Proteomes" id="UP000245638"/>
    </source>
</evidence>
<accession>A0A2T9X386</accession>